<dbReference type="OrthoDB" id="3246510at2759"/>
<proteinExistence type="predicted"/>
<evidence type="ECO:0000256" key="2">
    <source>
        <dbReference type="SAM" id="MobiDB-lite"/>
    </source>
</evidence>
<feature type="coiled-coil region" evidence="1">
    <location>
        <begin position="198"/>
        <end position="232"/>
    </location>
</feature>
<organism evidence="3 4">
    <name type="scientific">Fistulina hepatica ATCC 64428</name>
    <dbReference type="NCBI Taxonomy" id="1128425"/>
    <lineage>
        <taxon>Eukaryota</taxon>
        <taxon>Fungi</taxon>
        <taxon>Dikarya</taxon>
        <taxon>Basidiomycota</taxon>
        <taxon>Agaricomycotina</taxon>
        <taxon>Agaricomycetes</taxon>
        <taxon>Agaricomycetidae</taxon>
        <taxon>Agaricales</taxon>
        <taxon>Fistulinaceae</taxon>
        <taxon>Fistulina</taxon>
    </lineage>
</organism>
<gene>
    <name evidence="3" type="ORF">FISHEDRAFT_63028</name>
</gene>
<feature type="compositionally biased region" description="Basic residues" evidence="2">
    <location>
        <begin position="1134"/>
        <end position="1144"/>
    </location>
</feature>
<feature type="compositionally biased region" description="Polar residues" evidence="2">
    <location>
        <begin position="19"/>
        <end position="33"/>
    </location>
</feature>
<feature type="coiled-coil region" evidence="1">
    <location>
        <begin position="388"/>
        <end position="770"/>
    </location>
</feature>
<evidence type="ECO:0000256" key="1">
    <source>
        <dbReference type="SAM" id="Coils"/>
    </source>
</evidence>
<feature type="compositionally biased region" description="Acidic residues" evidence="2">
    <location>
        <begin position="1104"/>
        <end position="1123"/>
    </location>
</feature>
<dbReference type="Proteomes" id="UP000054144">
    <property type="component" value="Unassembled WGS sequence"/>
</dbReference>
<feature type="compositionally biased region" description="Low complexity" evidence="2">
    <location>
        <begin position="100"/>
        <end position="113"/>
    </location>
</feature>
<feature type="compositionally biased region" description="Basic residues" evidence="2">
    <location>
        <begin position="1190"/>
        <end position="1199"/>
    </location>
</feature>
<feature type="compositionally biased region" description="Basic and acidic residues" evidence="2">
    <location>
        <begin position="47"/>
        <end position="60"/>
    </location>
</feature>
<feature type="compositionally biased region" description="Polar residues" evidence="2">
    <location>
        <begin position="1147"/>
        <end position="1164"/>
    </location>
</feature>
<protein>
    <submittedName>
        <fullName evidence="3">Uncharacterized protein</fullName>
    </submittedName>
</protein>
<feature type="region of interest" description="Disordered" evidence="2">
    <location>
        <begin position="1"/>
        <end position="113"/>
    </location>
</feature>
<dbReference type="AlphaFoldDB" id="A0A0D7A0R5"/>
<sequence>MDRSGTNPFFPRLGAMPTSKPNANTKPSFSVPQKKNRAENMFSGHTRHSEEPFSLKKEAVTPHPFDFSNLQSDRRQREGPVHHENLSNETNEDREEPTVFRFPSSISRPSPSLLTPISAPRIAVKNEQDLVPSDERLIPDTLSFQKPRERSISVAPLANSDLLVQLAEQHRYLQIELERQTEALEAQAAYNSRLFGQIQQKHEENKNLKLKLQEASSAAVSTEATVKDLQKKLEESAAHFQGELNRKDAHIDSMKSEQENRVEELRQDCQKRVDVMQHTMEQLKLSHRSAIETANLRAEESREEAKRAREESRRVKMAVKGLTGQYVTLNETLVYLKTQDGLLRSQVAALQDVLEEIRGVVNSAVADIRPLMNDENRLYRVSQTKELIHELQSDREASQQVNDILRDKLQSMSVQLVESKERVAELENRSSEDFERHGRSILELSTMSDKLNDLMQRLACYETEAKQAFDATLVNGNALGVAQGRVRDLEQQLDVIEDLRSKMSSLEVEKAALKNEVSSLTYRLSEEKDAYQTLSAMCQRSRTMEVEHRAKIHGLECEIKSLQSQVADTKTTRDEYYSTFHVKYLQKLESEEATIEELRQNVASLTLRANALEDGKEELRLLMVLTDRSLRESQKSRSDLQEELASKEIMTALAKQELTHQNTALSGTNKQLEARITSLKETLENKECQNLELATMNERMKTQVSTLQTKNTSMENEIRLIDRRNQELTDSLEVTKRGYEELALRFDKEVAQLKKEIKNRTAECQEYEKDIAARCKEYEKDIAVFQGRFVDKECALIKVETERTRIATEVVSLSEKNSCLQAVLDGSNKMLAQSKQDLSRVTADFERRMQNAVDQHERHVDGLEKRCELAERQLQVRIEELGQLHIQLERVKTTNAKLEEDVKNAKGAAHGDMLIQIRSLESKNTHLEETIAEVEKRSQTLCQRYRDGDMTAHEKEFVNFFVQKAKSIHEAEIIAKANELRRKENVISRLQAEIKENQVTIAKFLKEKDKTADSESLVKLSTWLSSSPPIAGDYALVPQQDMSGVLPPALMVDDATVPPAMIANEAAFSVSSVLGSTSTALASEARQLVPPAAPRKSFGRLNDADDSESIADASDSDDDDNDPDYAPRASNGKAGRHALGKRGRGQGSSPSPTESSARPKTYTSAARKKTGAKELQAPISGPGAAATKVTRTRRRARLS</sequence>
<feature type="region of interest" description="Disordered" evidence="2">
    <location>
        <begin position="240"/>
        <end position="260"/>
    </location>
</feature>
<reference evidence="3 4" key="1">
    <citation type="journal article" date="2015" name="Fungal Genet. Biol.">
        <title>Evolution of novel wood decay mechanisms in Agaricales revealed by the genome sequences of Fistulina hepatica and Cylindrobasidium torrendii.</title>
        <authorList>
            <person name="Floudas D."/>
            <person name="Held B.W."/>
            <person name="Riley R."/>
            <person name="Nagy L.G."/>
            <person name="Koehler G."/>
            <person name="Ransdell A.S."/>
            <person name="Younus H."/>
            <person name="Chow J."/>
            <person name="Chiniquy J."/>
            <person name="Lipzen A."/>
            <person name="Tritt A."/>
            <person name="Sun H."/>
            <person name="Haridas S."/>
            <person name="LaButti K."/>
            <person name="Ohm R.A."/>
            <person name="Kues U."/>
            <person name="Blanchette R.A."/>
            <person name="Grigoriev I.V."/>
            <person name="Minto R.E."/>
            <person name="Hibbett D.S."/>
        </authorList>
    </citation>
    <scope>NUCLEOTIDE SEQUENCE [LARGE SCALE GENOMIC DNA]</scope>
    <source>
        <strain evidence="3 4">ATCC 64428</strain>
    </source>
</reference>
<feature type="region of interest" description="Disordered" evidence="2">
    <location>
        <begin position="1093"/>
        <end position="1199"/>
    </location>
</feature>
<feature type="coiled-coil region" evidence="1">
    <location>
        <begin position="846"/>
        <end position="937"/>
    </location>
</feature>
<evidence type="ECO:0000313" key="3">
    <source>
        <dbReference type="EMBL" id="KIY42994.1"/>
    </source>
</evidence>
<dbReference type="EMBL" id="KN882148">
    <property type="protein sequence ID" value="KIY42994.1"/>
    <property type="molecule type" value="Genomic_DNA"/>
</dbReference>
<name>A0A0D7A0R5_9AGAR</name>
<accession>A0A0D7A0R5</accession>
<feature type="coiled-coil region" evidence="1">
    <location>
        <begin position="973"/>
        <end position="1007"/>
    </location>
</feature>
<keyword evidence="1" id="KW-0175">Coiled coil</keyword>
<feature type="coiled-coil region" evidence="1">
    <location>
        <begin position="291"/>
        <end position="318"/>
    </location>
</feature>
<feature type="compositionally biased region" description="Basic and acidic residues" evidence="2">
    <location>
        <begin position="72"/>
        <end position="86"/>
    </location>
</feature>
<feature type="compositionally biased region" description="Basic and acidic residues" evidence="2">
    <location>
        <begin position="244"/>
        <end position="260"/>
    </location>
</feature>
<keyword evidence="4" id="KW-1185">Reference proteome</keyword>
<evidence type="ECO:0000313" key="4">
    <source>
        <dbReference type="Proteomes" id="UP000054144"/>
    </source>
</evidence>